<feature type="transmembrane region" description="Helical" evidence="6">
    <location>
        <begin position="43"/>
        <end position="61"/>
    </location>
</feature>
<evidence type="ECO:0000313" key="7">
    <source>
        <dbReference type="EMBL" id="ADU62774.1"/>
    </source>
</evidence>
<feature type="transmembrane region" description="Helical" evidence="6">
    <location>
        <begin position="236"/>
        <end position="254"/>
    </location>
</feature>
<keyword evidence="4 6" id="KW-1133">Transmembrane helix</keyword>
<dbReference type="CDD" id="cd16914">
    <property type="entry name" value="EcfT"/>
    <property type="match status" value="1"/>
</dbReference>
<keyword evidence="2" id="KW-1003">Cell membrane</keyword>
<keyword evidence="8" id="KW-1185">Reference proteome</keyword>
<accession>E6VYL1</accession>
<dbReference type="HOGENOM" id="CLU_056469_1_3_7"/>
<dbReference type="PANTHER" id="PTHR34857:SF2">
    <property type="entry name" value="SLL0384 PROTEIN"/>
    <property type="match status" value="1"/>
</dbReference>
<protein>
    <submittedName>
        <fullName evidence="7">Cobalt ABC transporter, inner membrane subunit CbiQ</fullName>
    </submittedName>
</protein>
<dbReference type="eggNOG" id="COG0619">
    <property type="taxonomic scope" value="Bacteria"/>
</dbReference>
<dbReference type="GO" id="GO:0006824">
    <property type="term" value="P:cobalt ion transport"/>
    <property type="evidence" value="ECO:0007669"/>
    <property type="project" value="InterPro"/>
</dbReference>
<dbReference type="RefSeq" id="WP_013514690.1">
    <property type="nucleotide sequence ID" value="NC_014844.1"/>
</dbReference>
<evidence type="ECO:0000256" key="4">
    <source>
        <dbReference type="ARBA" id="ARBA00022989"/>
    </source>
</evidence>
<organism evidence="7 8">
    <name type="scientific">Pseudodesulfovibrio aespoeensis (strain ATCC 700646 / DSM 10631 / Aspo-2)</name>
    <name type="common">Desulfovibrio aespoeensis</name>
    <dbReference type="NCBI Taxonomy" id="643562"/>
    <lineage>
        <taxon>Bacteria</taxon>
        <taxon>Pseudomonadati</taxon>
        <taxon>Thermodesulfobacteriota</taxon>
        <taxon>Desulfovibrionia</taxon>
        <taxon>Desulfovibrionales</taxon>
        <taxon>Desulfovibrionaceae</taxon>
    </lineage>
</organism>
<dbReference type="InterPro" id="IPR051611">
    <property type="entry name" value="ECF_transporter_component"/>
</dbReference>
<dbReference type="Pfam" id="PF02361">
    <property type="entry name" value="CbiQ"/>
    <property type="match status" value="1"/>
</dbReference>
<dbReference type="Proteomes" id="UP000002191">
    <property type="component" value="Chromosome"/>
</dbReference>
<reference evidence="8" key="1">
    <citation type="submission" date="2010-12" db="EMBL/GenBank/DDBJ databases">
        <title>Complete sequence of Desulfovibrio aespoeensis Aspo-2.</title>
        <authorList>
            <consortium name="US DOE Joint Genome Institute"/>
            <person name="Lucas S."/>
            <person name="Copeland A."/>
            <person name="Lapidus A."/>
            <person name="Cheng J.-F."/>
            <person name="Goodwin L."/>
            <person name="Pitluck S."/>
            <person name="Chertkov O."/>
            <person name="Misra M."/>
            <person name="Detter J.C."/>
            <person name="Han C."/>
            <person name="Tapia R."/>
            <person name="Land M."/>
            <person name="Hauser L."/>
            <person name="Kyrpides N."/>
            <person name="Ivanova N."/>
            <person name="Ovchinnikova G."/>
            <person name="Pedersen K."/>
            <person name="Jagevall S."/>
            <person name="Hazen T."/>
            <person name="Woyke T."/>
        </authorList>
    </citation>
    <scope>NUCLEOTIDE SEQUENCE [LARGE SCALE GENOMIC DNA]</scope>
    <source>
        <strain evidence="8">ATCC 700646 / DSM 10631 / Aspo-2</strain>
    </source>
</reference>
<dbReference type="KEGG" id="das:Daes_1762"/>
<feature type="transmembrane region" description="Helical" evidence="6">
    <location>
        <begin position="110"/>
        <end position="130"/>
    </location>
</feature>
<keyword evidence="5 6" id="KW-0472">Membrane</keyword>
<evidence type="ECO:0000256" key="5">
    <source>
        <dbReference type="ARBA" id="ARBA00023136"/>
    </source>
</evidence>
<gene>
    <name evidence="7" type="ordered locus">Daes_1762</name>
</gene>
<dbReference type="NCBIfam" id="TIGR02454">
    <property type="entry name" value="ECF_T_CbiQ"/>
    <property type="match status" value="1"/>
</dbReference>
<name>E6VYL1_PSEA9</name>
<dbReference type="InterPro" id="IPR012809">
    <property type="entry name" value="ECF_CbiQ"/>
</dbReference>
<proteinExistence type="predicted"/>
<evidence type="ECO:0000313" key="8">
    <source>
        <dbReference type="Proteomes" id="UP000002191"/>
    </source>
</evidence>
<dbReference type="PANTHER" id="PTHR34857">
    <property type="entry name" value="SLL0384 PROTEIN"/>
    <property type="match status" value="1"/>
</dbReference>
<reference evidence="7 8" key="2">
    <citation type="journal article" date="2014" name="Genome Announc.">
        <title>Complete Genome Sequence of the Subsurface, Mesophilic Sulfate-Reducing Bacterium Desulfovibrio aespoeensis Aspo-2.</title>
        <authorList>
            <person name="Pedersen K."/>
            <person name="Bengtsson A."/>
            <person name="Edlund J."/>
            <person name="Rabe L."/>
            <person name="Hazen T."/>
            <person name="Chakraborty R."/>
            <person name="Goodwin L."/>
            <person name="Shapiro N."/>
        </authorList>
    </citation>
    <scope>NUCLEOTIDE SEQUENCE [LARGE SCALE GENOMIC DNA]</scope>
    <source>
        <strain evidence="8">ATCC 700646 / DSM 10631 / Aspo-2</strain>
    </source>
</reference>
<evidence type="ECO:0000256" key="6">
    <source>
        <dbReference type="SAM" id="Phobius"/>
    </source>
</evidence>
<feature type="transmembrane region" description="Helical" evidence="6">
    <location>
        <begin position="68"/>
        <end position="90"/>
    </location>
</feature>
<dbReference type="EMBL" id="CP002431">
    <property type="protein sequence ID" value="ADU62774.1"/>
    <property type="molecule type" value="Genomic_DNA"/>
</dbReference>
<evidence type="ECO:0000256" key="2">
    <source>
        <dbReference type="ARBA" id="ARBA00022475"/>
    </source>
</evidence>
<sequence length="260" mass="28800">MAAIDESLALGDSLIHSTDPRVRLVCAVLITVTTALVRSLPPALTALAAGGALTLLAGLPLRVVLRRLAVVNAFIVFLWLFLPFSGPLNAHDEILLRLGPLTATRAGVDLALLITVKSNAIVLALIALMATIPVQDLGPAMQRLRVPDKLCHILLFTYRYIFVIHQEYRTMRRAMAARGFAPRTDRHTYRAFAWLVGMLLVKSWDRAERVHHAMRCRGFRGRFYSLARFSATRRDILFLAGCAALTAAILWLEITRRGPA</sequence>
<dbReference type="STRING" id="643562.Daes_1762"/>
<keyword evidence="3 6" id="KW-0812">Transmembrane</keyword>
<dbReference type="GO" id="GO:0043190">
    <property type="term" value="C:ATP-binding cassette (ABC) transporter complex"/>
    <property type="evidence" value="ECO:0007669"/>
    <property type="project" value="InterPro"/>
</dbReference>
<evidence type="ECO:0000256" key="3">
    <source>
        <dbReference type="ARBA" id="ARBA00022692"/>
    </source>
</evidence>
<comment type="subcellular location">
    <subcellularLocation>
        <location evidence="1">Cell membrane</location>
        <topology evidence="1">Multi-pass membrane protein</topology>
    </subcellularLocation>
</comment>
<evidence type="ECO:0000256" key="1">
    <source>
        <dbReference type="ARBA" id="ARBA00004651"/>
    </source>
</evidence>
<dbReference type="InterPro" id="IPR003339">
    <property type="entry name" value="ABC/ECF_trnsptr_transmembrane"/>
</dbReference>
<dbReference type="AlphaFoldDB" id="E6VYL1"/>
<dbReference type="OrthoDB" id="4533at2"/>